<comment type="similarity">
    <text evidence="1">Belongs to the ComF/GntX family.</text>
</comment>
<dbReference type="Proteomes" id="UP001269375">
    <property type="component" value="Unassembled WGS sequence"/>
</dbReference>
<evidence type="ECO:0000313" key="3">
    <source>
        <dbReference type="Proteomes" id="UP001269375"/>
    </source>
</evidence>
<organism evidence="2 3">
    <name type="scientific">Larsenimonas suaedae</name>
    <dbReference type="NCBI Taxonomy" id="1851019"/>
    <lineage>
        <taxon>Bacteria</taxon>
        <taxon>Pseudomonadati</taxon>
        <taxon>Pseudomonadota</taxon>
        <taxon>Gammaproteobacteria</taxon>
        <taxon>Oceanospirillales</taxon>
        <taxon>Halomonadaceae</taxon>
        <taxon>Larsenimonas</taxon>
    </lineage>
</organism>
<dbReference type="EMBL" id="JARWAO010000003">
    <property type="protein sequence ID" value="MDR5895995.1"/>
    <property type="molecule type" value="Genomic_DNA"/>
</dbReference>
<reference evidence="2 3" key="1">
    <citation type="submission" date="2023-04" db="EMBL/GenBank/DDBJ databases">
        <title>A long-awaited taxogenomic arrangement of the family Halomonadaceae.</title>
        <authorList>
            <person name="De La Haba R."/>
            <person name="Chuvochina M."/>
            <person name="Wittouck S."/>
            <person name="Arahal D.R."/>
            <person name="Sanchez-Porro C."/>
            <person name="Hugenholtz P."/>
            <person name="Ventosa A."/>
        </authorList>
    </citation>
    <scope>NUCLEOTIDE SEQUENCE [LARGE SCALE GENOMIC DNA]</scope>
    <source>
        <strain evidence="2 3">DSM 22428</strain>
    </source>
</reference>
<accession>A0ABU1GVB9</accession>
<name>A0ABU1GVB9_9GAMM</name>
<dbReference type="InterPro" id="IPR051910">
    <property type="entry name" value="ComF/GntX_DNA_util-trans"/>
</dbReference>
<dbReference type="PANTHER" id="PTHR47505:SF1">
    <property type="entry name" value="DNA UTILIZATION PROTEIN YHGH"/>
    <property type="match status" value="1"/>
</dbReference>
<comment type="caution">
    <text evidence="2">The sequence shown here is derived from an EMBL/GenBank/DDBJ whole genome shotgun (WGS) entry which is preliminary data.</text>
</comment>
<proteinExistence type="inferred from homology"/>
<dbReference type="CDD" id="cd06223">
    <property type="entry name" value="PRTases_typeI"/>
    <property type="match status" value="1"/>
</dbReference>
<evidence type="ECO:0000313" key="2">
    <source>
        <dbReference type="EMBL" id="MDR5895995.1"/>
    </source>
</evidence>
<dbReference type="InterPro" id="IPR029057">
    <property type="entry name" value="PRTase-like"/>
</dbReference>
<dbReference type="PANTHER" id="PTHR47505">
    <property type="entry name" value="DNA UTILIZATION PROTEIN YHGH"/>
    <property type="match status" value="1"/>
</dbReference>
<keyword evidence="3" id="KW-1185">Reference proteome</keyword>
<sequence>MKGQSLCRWCHDALPFNRHACKQCALPLSEPRAEYCSQCLVNAVTPFTVNAPFEYGGDLAWLITRFKYHHDFRAGRILLQLLLEHAPFQSLGVENRLLPVPSHPSRQRARGFDPVAWLASKLSKKMGWPLLKASKSRRTSAQRSLTRHQRLRLSPRVFTLEESVESQNIVIFDDVMTTGATLIALSTLCFHGAANSVQALVIARTPKGSEFDNMQVNPGRPHDTSF</sequence>
<protein>
    <submittedName>
        <fullName evidence="2">ComF family protein</fullName>
    </submittedName>
</protein>
<evidence type="ECO:0000256" key="1">
    <source>
        <dbReference type="ARBA" id="ARBA00008007"/>
    </source>
</evidence>
<dbReference type="Gene3D" id="3.40.50.2020">
    <property type="match status" value="1"/>
</dbReference>
<dbReference type="RefSeq" id="WP_251589932.1">
    <property type="nucleotide sequence ID" value="NZ_JAMLJI010000001.1"/>
</dbReference>
<dbReference type="InterPro" id="IPR000836">
    <property type="entry name" value="PRTase_dom"/>
</dbReference>
<gene>
    <name evidence="2" type="ORF">QC825_07935</name>
</gene>
<dbReference type="SUPFAM" id="SSF53271">
    <property type="entry name" value="PRTase-like"/>
    <property type="match status" value="1"/>
</dbReference>